<reference evidence="4 5" key="1">
    <citation type="journal article" date="2024" name="G3 (Bethesda)">
        <title>Genome assembly of Hibiscus sabdariffa L. provides insights into metabolisms of medicinal natural products.</title>
        <authorList>
            <person name="Kim T."/>
        </authorList>
    </citation>
    <scope>NUCLEOTIDE SEQUENCE [LARGE SCALE GENOMIC DNA]</scope>
    <source>
        <strain evidence="4">TK-2024</strain>
        <tissue evidence="4">Old leaves</tissue>
    </source>
</reference>
<dbReference type="PROSITE" id="PS51038">
    <property type="entry name" value="BAH"/>
    <property type="match status" value="1"/>
</dbReference>
<comment type="caution">
    <text evidence="4">The sequence shown here is derived from an EMBL/GenBank/DDBJ whole genome shotgun (WGS) entry which is preliminary data.</text>
</comment>
<dbReference type="InterPro" id="IPR043151">
    <property type="entry name" value="BAH_sf"/>
</dbReference>
<keyword evidence="2" id="KW-0812">Transmembrane</keyword>
<dbReference type="Pfam" id="PF01426">
    <property type="entry name" value="BAH"/>
    <property type="match status" value="1"/>
</dbReference>
<sequence length="1235" mass="137778">MVMRAWMAVEKARRIVRTAFFMVAMLASLLASSLPLLVAICDITVPFLLLSSFTCITCHGFQEHLRRYDLKNSLTDIPLVSILRSVIITCVYSMCDGPALSHGPYLGTVTLCSFISILLLSVKACVFTVNSQIEASPAYSIAKQRLHLKKSWGMPVLFLSSVVFALGHTVVAYRTSCRASRKLLLHRVDPEAVLSCKNVFSGFQKVPRSPTPSAGKTPKSDSETRRNPFRQSRDEGELPVRLLADIDSLFIKLQGLTIHYKLCFPGSPIRSFSPTAPQVSPGKLKLDRQALSVLSKTQFHHHYRSYSNQFHSSSLYAPLLDGSPNSPAISEDIPVLSLEDSVGQVETSHLNSGSLEQDIEANVQLGIVLVHGFGGGVFSWRHVMGVLACQVGCSVAAFDRPGWGLTSRPSRKDWEGKELPNPYKLETQVDLLLSFCYEMGFSSVVLVGHDDGGLLALKAAQKVQASTNSFNITIKAVVLLSVSLSREVVPAFARILLRTSLGKKHLVRPLLRTEITQVVNRRAWYDATKLTTEVLSLYKAPLCVEGWDEALHEICRLSHETILSPQNATSLLKAVEKMPVLVIAGAEDSHISLKSSQAMASTLVNSRLIAISGCGHLPHEECPKTLLAAISPFISRLLIKPELQKPEIFILEPSDRSITEPLSNSDQEARKGKNMKEKSPEEKNLGFKWGAEKGPGVKNRDIMFYESFFLKGEEYFVYDCVYFYRGQPEASIGKLVKLFEGPNHVKKVKVVWFMRPSEIRNFLGDYEPRWNEIFLASGQGPGVSNINLVELIGGKCNVVCTSNDNRNPQASSEDFRCAEYFFCRHFDVGELAILDNFPDMVDGVKVENFFNKNKEQKQLGPSNLKSNGERQTRRPNLSFKLKVTKTNGNIVIDDNFDSRISALGKESKVAPVSPSKQLHRPSENIPPRPKTYISNSGTQHSGSSQSQAQAEIDKAEVKFPRDSPTSAAEGTPYKKRKFFVDERTSSKVHNLDGQLGQDRGSNIDNQLVQVSRIPNDDRRNWFEKLPWEQRLKRAQEVGTLISLENVDPSFTSEEVEVCDLFPGYYSHPRKVAYGELVWHALKERVEAKMVEHTAFSCPCYGKALVIFKSKEAATSAINQLMERCLMLADGRTVIARREPPGTPAKVAGFVGHLTIDKVLQRQTEEMKKAKSTSHASQPNNIEFDMGMEWRILQLKSDRAWKALHERQAKEIEAVRNQLKMRWLPFAVGGVQKAAE</sequence>
<name>A0ABR2SC21_9ROSI</name>
<dbReference type="InterPro" id="IPR029058">
    <property type="entry name" value="AB_hydrolase_fold"/>
</dbReference>
<organism evidence="4 5">
    <name type="scientific">Hibiscus sabdariffa</name>
    <name type="common">roselle</name>
    <dbReference type="NCBI Taxonomy" id="183260"/>
    <lineage>
        <taxon>Eukaryota</taxon>
        <taxon>Viridiplantae</taxon>
        <taxon>Streptophyta</taxon>
        <taxon>Embryophyta</taxon>
        <taxon>Tracheophyta</taxon>
        <taxon>Spermatophyta</taxon>
        <taxon>Magnoliopsida</taxon>
        <taxon>eudicotyledons</taxon>
        <taxon>Gunneridae</taxon>
        <taxon>Pentapetalae</taxon>
        <taxon>rosids</taxon>
        <taxon>malvids</taxon>
        <taxon>Malvales</taxon>
        <taxon>Malvaceae</taxon>
        <taxon>Malvoideae</taxon>
        <taxon>Hibiscus</taxon>
    </lineage>
</organism>
<feature type="domain" description="BAH" evidence="3">
    <location>
        <begin position="713"/>
        <end position="838"/>
    </location>
</feature>
<feature type="region of interest" description="Disordered" evidence="1">
    <location>
        <begin position="206"/>
        <end position="234"/>
    </location>
</feature>
<keyword evidence="2" id="KW-1133">Transmembrane helix</keyword>
<feature type="region of interest" description="Disordered" evidence="1">
    <location>
        <begin position="855"/>
        <end position="876"/>
    </location>
</feature>
<keyword evidence="2" id="KW-0472">Membrane</keyword>
<feature type="compositionally biased region" description="Low complexity" evidence="1">
    <location>
        <begin position="934"/>
        <end position="950"/>
    </location>
</feature>
<evidence type="ECO:0000313" key="4">
    <source>
        <dbReference type="EMBL" id="KAK9022554.1"/>
    </source>
</evidence>
<dbReference type="Gene3D" id="2.30.30.490">
    <property type="match status" value="1"/>
</dbReference>
<dbReference type="EMBL" id="JBBPBN010000015">
    <property type="protein sequence ID" value="KAK9022554.1"/>
    <property type="molecule type" value="Genomic_DNA"/>
</dbReference>
<protein>
    <recommendedName>
        <fullName evidence="3">BAH domain-containing protein</fullName>
    </recommendedName>
</protein>
<dbReference type="PANTHER" id="PTHR47073">
    <property type="entry name" value="PROTEIN ANTI-SILENCING 1"/>
    <property type="match status" value="1"/>
</dbReference>
<evidence type="ECO:0000256" key="2">
    <source>
        <dbReference type="SAM" id="Phobius"/>
    </source>
</evidence>
<dbReference type="InterPro" id="IPR001025">
    <property type="entry name" value="BAH_dom"/>
</dbReference>
<evidence type="ECO:0000256" key="1">
    <source>
        <dbReference type="SAM" id="MobiDB-lite"/>
    </source>
</evidence>
<feature type="transmembrane region" description="Helical" evidence="2">
    <location>
        <begin position="152"/>
        <end position="173"/>
    </location>
</feature>
<feature type="compositionally biased region" description="Basic and acidic residues" evidence="1">
    <location>
        <begin position="951"/>
        <end position="961"/>
    </location>
</feature>
<evidence type="ECO:0000313" key="5">
    <source>
        <dbReference type="Proteomes" id="UP001396334"/>
    </source>
</evidence>
<dbReference type="InterPro" id="IPR000073">
    <property type="entry name" value="AB_hydrolase_1"/>
</dbReference>
<evidence type="ECO:0000259" key="3">
    <source>
        <dbReference type="PROSITE" id="PS51038"/>
    </source>
</evidence>
<dbReference type="Pfam" id="PF12697">
    <property type="entry name" value="Abhydrolase_6"/>
    <property type="match status" value="1"/>
</dbReference>
<gene>
    <name evidence="4" type="ORF">V6N11_002806</name>
</gene>
<feature type="compositionally biased region" description="Basic and acidic residues" evidence="1">
    <location>
        <begin position="218"/>
        <end position="234"/>
    </location>
</feature>
<dbReference type="Proteomes" id="UP001396334">
    <property type="component" value="Unassembled WGS sequence"/>
</dbReference>
<dbReference type="SUPFAM" id="SSF53474">
    <property type="entry name" value="alpha/beta-Hydrolases"/>
    <property type="match status" value="1"/>
</dbReference>
<feature type="region of interest" description="Disordered" evidence="1">
    <location>
        <begin position="659"/>
        <end position="684"/>
    </location>
</feature>
<feature type="compositionally biased region" description="Basic and acidic residues" evidence="1">
    <location>
        <begin position="667"/>
        <end position="684"/>
    </location>
</feature>
<feature type="region of interest" description="Disordered" evidence="1">
    <location>
        <begin position="906"/>
        <end position="971"/>
    </location>
</feature>
<dbReference type="Gene3D" id="3.40.50.1820">
    <property type="entry name" value="alpha/beta hydrolase"/>
    <property type="match status" value="1"/>
</dbReference>
<accession>A0ABR2SC21</accession>
<dbReference type="PANTHER" id="PTHR47073:SF7">
    <property type="entry name" value="BAH DOMAIN-CONTAINING PROTEIN"/>
    <property type="match status" value="1"/>
</dbReference>
<proteinExistence type="predicted"/>
<keyword evidence="5" id="KW-1185">Reference proteome</keyword>
<feature type="transmembrane region" description="Helical" evidence="2">
    <location>
        <begin position="106"/>
        <end position="131"/>
    </location>
</feature>